<dbReference type="InterPro" id="IPR029058">
    <property type="entry name" value="AB_hydrolase_fold"/>
</dbReference>
<dbReference type="AlphaFoldDB" id="A0A327JR52"/>
<dbReference type="PRINTS" id="PR00111">
    <property type="entry name" value="ABHYDROLASE"/>
</dbReference>
<dbReference type="InterPro" id="IPR000639">
    <property type="entry name" value="Epox_hydrolase-like"/>
</dbReference>
<dbReference type="InterPro" id="IPR000073">
    <property type="entry name" value="AB_hydrolase_1"/>
</dbReference>
<dbReference type="OrthoDB" id="9812774at2"/>
<keyword evidence="4" id="KW-1185">Reference proteome</keyword>
<evidence type="ECO:0000256" key="1">
    <source>
        <dbReference type="ARBA" id="ARBA00022801"/>
    </source>
</evidence>
<dbReference type="GO" id="GO:0016787">
    <property type="term" value="F:hydrolase activity"/>
    <property type="evidence" value="ECO:0007669"/>
    <property type="project" value="UniProtKB-KW"/>
</dbReference>
<protein>
    <submittedName>
        <fullName evidence="3">Alpha/beta hydrolase</fullName>
    </submittedName>
</protein>
<reference evidence="3 4" key="1">
    <citation type="submission" date="2017-07" db="EMBL/GenBank/DDBJ databases">
        <title>Draft Genome Sequences of Select Purple Nonsulfur Bacteria.</title>
        <authorList>
            <person name="Lasarre B."/>
            <person name="Mckinlay J.B."/>
        </authorList>
    </citation>
    <scope>NUCLEOTIDE SEQUENCE [LARGE SCALE GENOMIC DNA]</scope>
    <source>
        <strain evidence="3 4">DSM 11290</strain>
    </source>
</reference>
<organism evidence="3 4">
    <name type="scientific">Rhodobium orientis</name>
    <dbReference type="NCBI Taxonomy" id="34017"/>
    <lineage>
        <taxon>Bacteria</taxon>
        <taxon>Pseudomonadati</taxon>
        <taxon>Pseudomonadota</taxon>
        <taxon>Alphaproteobacteria</taxon>
        <taxon>Hyphomicrobiales</taxon>
        <taxon>Rhodobiaceae</taxon>
        <taxon>Rhodobium</taxon>
    </lineage>
</organism>
<dbReference type="SUPFAM" id="SSF53474">
    <property type="entry name" value="alpha/beta-Hydrolases"/>
    <property type="match status" value="1"/>
</dbReference>
<sequence>MTGSDDLFAGFATERIAANGVELHCRIGGDGPPLVLLHGYPQSHVMWHRIAPALADHFTCVIPDLRGYGASEAPRGGGDHAAYSKRTMANDVVALMAELGHDRFRLAGHDRGGRVAYRLALDHADRLERVAVLDILPTYEYWQRMNMAYGLTMYHWLFLAQPEPLPEMLISAEPERYLDHTIASWTKAKDLSAFDPRALAHYRRLFTDPARVHAACEDYRAGAGIDMELDTADVEAGRRIAVPLYAIWGGGGLAPAGPSPLDVWRRWAENVDGTAVDSGHFVAEEAPDETLAALLPFLKGER</sequence>
<keyword evidence="1 3" id="KW-0378">Hydrolase</keyword>
<dbReference type="RefSeq" id="WP_111433845.1">
    <property type="nucleotide sequence ID" value="NZ_JACIGG010000013.1"/>
</dbReference>
<dbReference type="Proteomes" id="UP000249299">
    <property type="component" value="Unassembled WGS sequence"/>
</dbReference>
<dbReference type="EMBL" id="NPEV01000012">
    <property type="protein sequence ID" value="RAI28056.1"/>
    <property type="molecule type" value="Genomic_DNA"/>
</dbReference>
<accession>A0A327JR52</accession>
<dbReference type="PRINTS" id="PR00412">
    <property type="entry name" value="EPOXHYDRLASE"/>
</dbReference>
<gene>
    <name evidence="3" type="ORF">CH339_08135</name>
</gene>
<evidence type="ECO:0000313" key="3">
    <source>
        <dbReference type="EMBL" id="RAI28056.1"/>
    </source>
</evidence>
<dbReference type="PANTHER" id="PTHR43329">
    <property type="entry name" value="EPOXIDE HYDROLASE"/>
    <property type="match status" value="1"/>
</dbReference>
<dbReference type="Gene3D" id="3.40.50.1820">
    <property type="entry name" value="alpha/beta hydrolase"/>
    <property type="match status" value="1"/>
</dbReference>
<comment type="caution">
    <text evidence="3">The sequence shown here is derived from an EMBL/GenBank/DDBJ whole genome shotgun (WGS) entry which is preliminary data.</text>
</comment>
<name>A0A327JR52_9HYPH</name>
<evidence type="ECO:0000259" key="2">
    <source>
        <dbReference type="Pfam" id="PF00561"/>
    </source>
</evidence>
<feature type="domain" description="AB hydrolase-1" evidence="2">
    <location>
        <begin position="32"/>
        <end position="157"/>
    </location>
</feature>
<dbReference type="Pfam" id="PF00561">
    <property type="entry name" value="Abhydrolase_1"/>
    <property type="match status" value="1"/>
</dbReference>
<evidence type="ECO:0000313" key="4">
    <source>
        <dbReference type="Proteomes" id="UP000249299"/>
    </source>
</evidence>
<proteinExistence type="predicted"/>